<gene>
    <name evidence="2" type="ORF">APUU_20784S</name>
</gene>
<keyword evidence="3" id="KW-1185">Reference proteome</keyword>
<protein>
    <submittedName>
        <fullName evidence="2">Uncharacterized protein</fullName>
    </submittedName>
</protein>
<dbReference type="EMBL" id="AP024444">
    <property type="protein sequence ID" value="BCS20352.1"/>
    <property type="molecule type" value="Genomic_DNA"/>
</dbReference>
<feature type="signal peptide" evidence="1">
    <location>
        <begin position="1"/>
        <end position="19"/>
    </location>
</feature>
<dbReference type="AlphaFoldDB" id="A0A7R8AJ91"/>
<dbReference type="Proteomes" id="UP000654913">
    <property type="component" value="Chromosome 2"/>
</dbReference>
<dbReference type="GeneID" id="64970357"/>
<dbReference type="RefSeq" id="XP_041552546.1">
    <property type="nucleotide sequence ID" value="XM_041699464.1"/>
</dbReference>
<evidence type="ECO:0000313" key="2">
    <source>
        <dbReference type="EMBL" id="BCS20352.1"/>
    </source>
</evidence>
<reference evidence="2" key="1">
    <citation type="submission" date="2021-01" db="EMBL/GenBank/DDBJ databases">
        <authorList>
            <consortium name="Aspergillus puulaauensis MK2 genome sequencing consortium"/>
            <person name="Kazuki M."/>
            <person name="Futagami T."/>
        </authorList>
    </citation>
    <scope>NUCLEOTIDE SEQUENCE</scope>
    <source>
        <strain evidence="2">MK2</strain>
    </source>
</reference>
<keyword evidence="1" id="KW-0732">Signal</keyword>
<reference evidence="2" key="2">
    <citation type="submission" date="2021-02" db="EMBL/GenBank/DDBJ databases">
        <title>Aspergillus puulaauensis MK2 genome sequence.</title>
        <authorList>
            <person name="Futagami T."/>
            <person name="Mori K."/>
            <person name="Kadooka C."/>
            <person name="Tanaka T."/>
        </authorList>
    </citation>
    <scope>NUCLEOTIDE SEQUENCE</scope>
    <source>
        <strain evidence="2">MK2</strain>
    </source>
</reference>
<dbReference type="KEGG" id="apuu:APUU_20784S"/>
<sequence length="121" mass="13023">MMLRSELLLYLSFMSVCIIDQKIFMQSYRGGSRRTDSGINSTTTVEALSLEGSNGLGSNAVYNSLRVFTTATPQMSMLSAIGNSAIPPFAGSEATFSTTYTFTIAFPDEQPGQSSILPSLK</sequence>
<accession>A0A7R8AJ91</accession>
<organism evidence="2 3">
    <name type="scientific">Aspergillus puulaauensis</name>
    <dbReference type="NCBI Taxonomy" id="1220207"/>
    <lineage>
        <taxon>Eukaryota</taxon>
        <taxon>Fungi</taxon>
        <taxon>Dikarya</taxon>
        <taxon>Ascomycota</taxon>
        <taxon>Pezizomycotina</taxon>
        <taxon>Eurotiomycetes</taxon>
        <taxon>Eurotiomycetidae</taxon>
        <taxon>Eurotiales</taxon>
        <taxon>Aspergillaceae</taxon>
        <taxon>Aspergillus</taxon>
    </lineage>
</organism>
<proteinExistence type="predicted"/>
<evidence type="ECO:0000313" key="3">
    <source>
        <dbReference type="Proteomes" id="UP000654913"/>
    </source>
</evidence>
<feature type="chain" id="PRO_5031427926" evidence="1">
    <location>
        <begin position="20"/>
        <end position="121"/>
    </location>
</feature>
<name>A0A7R8AJ91_9EURO</name>
<evidence type="ECO:0000256" key="1">
    <source>
        <dbReference type="SAM" id="SignalP"/>
    </source>
</evidence>